<name>A0A418Y1Z1_9GAMM</name>
<dbReference type="SUPFAM" id="SSF50475">
    <property type="entry name" value="FMN-binding split barrel"/>
    <property type="match status" value="1"/>
</dbReference>
<evidence type="ECO:0000313" key="5">
    <source>
        <dbReference type="Proteomes" id="UP000283734"/>
    </source>
</evidence>
<dbReference type="InterPro" id="IPR002563">
    <property type="entry name" value="Flavin_Rdtase-like_dom"/>
</dbReference>
<evidence type="ECO:0000256" key="2">
    <source>
        <dbReference type="ARBA" id="ARBA00023002"/>
    </source>
</evidence>
<dbReference type="OrthoDB" id="9792858at2"/>
<dbReference type="Gene3D" id="2.30.110.10">
    <property type="entry name" value="Electron Transport, Fmn-binding Protein, Chain A"/>
    <property type="match status" value="1"/>
</dbReference>
<reference evidence="4 5" key="1">
    <citation type="submission" date="2018-09" db="EMBL/GenBank/DDBJ databases">
        <title>Alcanivorax profundi sp. nov., isolated from 1000 m-depth seawater of the Mariana Trench.</title>
        <authorList>
            <person name="Liu J."/>
        </authorList>
    </citation>
    <scope>NUCLEOTIDE SEQUENCE [LARGE SCALE GENOMIC DNA]</scope>
    <source>
        <strain evidence="4 5">MTEO17</strain>
    </source>
</reference>
<dbReference type="EMBL" id="QYYA01000001">
    <property type="protein sequence ID" value="RJG19564.1"/>
    <property type="molecule type" value="Genomic_DNA"/>
</dbReference>
<proteinExistence type="inferred from homology"/>
<dbReference type="Pfam" id="PF01613">
    <property type="entry name" value="Flavin_Reduct"/>
    <property type="match status" value="1"/>
</dbReference>
<evidence type="ECO:0000256" key="1">
    <source>
        <dbReference type="ARBA" id="ARBA00008898"/>
    </source>
</evidence>
<dbReference type="PANTHER" id="PTHR30466:SF11">
    <property type="entry name" value="FLAVIN-DEPENDENT MONOOXYGENASE, REDUCTASE SUBUNIT HSAB"/>
    <property type="match status" value="1"/>
</dbReference>
<accession>A0A418Y1Z1</accession>
<dbReference type="AlphaFoldDB" id="A0A418Y1Z1"/>
<dbReference type="InterPro" id="IPR050268">
    <property type="entry name" value="NADH-dep_flavin_reductase"/>
</dbReference>
<dbReference type="PANTHER" id="PTHR30466">
    <property type="entry name" value="FLAVIN REDUCTASE"/>
    <property type="match status" value="1"/>
</dbReference>
<gene>
    <name evidence="4" type="ORF">D4A39_01495</name>
</gene>
<keyword evidence="2" id="KW-0560">Oxidoreductase</keyword>
<organism evidence="4 5">
    <name type="scientific">Alcanivorax profundi</name>
    <dbReference type="NCBI Taxonomy" id="2338368"/>
    <lineage>
        <taxon>Bacteria</taxon>
        <taxon>Pseudomonadati</taxon>
        <taxon>Pseudomonadota</taxon>
        <taxon>Gammaproteobacteria</taxon>
        <taxon>Oceanospirillales</taxon>
        <taxon>Alcanivoracaceae</taxon>
        <taxon>Alcanivorax</taxon>
    </lineage>
</organism>
<keyword evidence="5" id="KW-1185">Reference proteome</keyword>
<sequence length="169" mass="18739">MSLTTPAIDPLHFRQALGHFASGLTVITSHIDDEPIGFTCQSFYSVSTTPPLVSFSVKRDSFSYPKIRRAGRFAVNILSDEQVAVSNRFAQQGADKWQAIDWTRSPLGNPVIGGSLHWLDCVIHAEHEAGDHLIVIGEVRALSLQQTRDTQPLLYFKGQYCNLDAAIRT</sequence>
<feature type="domain" description="Flavin reductase like" evidence="3">
    <location>
        <begin position="17"/>
        <end position="162"/>
    </location>
</feature>
<dbReference type="SMART" id="SM00903">
    <property type="entry name" value="Flavin_Reduct"/>
    <property type="match status" value="1"/>
</dbReference>
<comment type="caution">
    <text evidence="4">The sequence shown here is derived from an EMBL/GenBank/DDBJ whole genome shotgun (WGS) entry which is preliminary data.</text>
</comment>
<comment type="similarity">
    <text evidence="1">Belongs to the non-flavoprotein flavin reductase family.</text>
</comment>
<dbReference type="InterPro" id="IPR012349">
    <property type="entry name" value="Split_barrel_FMN-bd"/>
</dbReference>
<dbReference type="Proteomes" id="UP000283734">
    <property type="component" value="Unassembled WGS sequence"/>
</dbReference>
<dbReference type="RefSeq" id="WP_022984453.1">
    <property type="nucleotide sequence ID" value="NZ_CAXGPP010000025.1"/>
</dbReference>
<evidence type="ECO:0000259" key="3">
    <source>
        <dbReference type="SMART" id="SM00903"/>
    </source>
</evidence>
<dbReference type="GO" id="GO:0010181">
    <property type="term" value="F:FMN binding"/>
    <property type="evidence" value="ECO:0007669"/>
    <property type="project" value="InterPro"/>
</dbReference>
<protein>
    <submittedName>
        <fullName evidence="4">Flavin reductase</fullName>
    </submittedName>
</protein>
<dbReference type="GO" id="GO:0042602">
    <property type="term" value="F:riboflavin reductase (NADPH) activity"/>
    <property type="evidence" value="ECO:0007669"/>
    <property type="project" value="TreeGrafter"/>
</dbReference>
<evidence type="ECO:0000313" key="4">
    <source>
        <dbReference type="EMBL" id="RJG19564.1"/>
    </source>
</evidence>